<sequence>MKKKRKSKRSSSSSSHCSLARGEVCGSIEHRPVLPAVGIPGTPGAPGQPGPPGFSSDHAFIYNLITQALTAEEDILFDSNGVNFGTITHTPGTAEIVINDPGDYYISFSVTGDINNQFGLFNGGILVPGTIYGSDDVNQQNLGQTILTIDTVPATLTVRYHTNVVPLTVTLQTPAGGTQTNDTASVFIQKLGMQTTATVGTSADLLVALNDNTISRIILTPGTYDISASAFVRTNAVRLISTAATTVIFNTNQAFNFITIGENIDPQALRIQNIRTRNTYANIRAAIDDPLTQDGDTIELSPGTYTEPVTPASPLLINKQITLRGISAQLTEVNFTTPPSNTSYMVISADNVTVENIHFIGPVGTTDNALLSVRLKSSSPFEQYTNDIIRYNILEGGRYSSLLDVENFQYIGNTVLYNGNTYALVLQTINNGLFLGNVLNGNVNAGRAFSIEGSLATGTLQFSNNSIFSFQQGWLLNTRTVAPLSFIVTENYMDHRDARSGSTVIFDMYLGGVQFDSFREILIEGNTFIQPKPNRLAVFIDYRNGGTSTPVEKQIKVYNNFFRYAEPWGVLGRDELYPGFPVGYSTPAPAGMSIAVFDMIGNQNF</sequence>
<dbReference type="SUPFAM" id="SSF51126">
    <property type="entry name" value="Pectin lyase-like"/>
    <property type="match status" value="1"/>
</dbReference>
<protein>
    <submittedName>
        <fullName evidence="1">Uncharacterized protein</fullName>
    </submittedName>
</protein>
<reference evidence="1" key="1">
    <citation type="submission" date="2023-07" db="EMBL/GenBank/DDBJ databases">
        <title>Fictibacillus sp. isolated from freshwater pond.</title>
        <authorList>
            <person name="Kirdat K."/>
            <person name="Bhat A."/>
            <person name="Mourya A."/>
            <person name="Yadav A."/>
        </authorList>
    </citation>
    <scope>NUCLEOTIDE SEQUENCE</scope>
    <source>
        <strain evidence="1">NE201</strain>
    </source>
</reference>
<accession>A0ABT8HT35</accession>
<comment type="caution">
    <text evidence="1">The sequence shown here is derived from an EMBL/GenBank/DDBJ whole genome shotgun (WGS) entry which is preliminary data.</text>
</comment>
<dbReference type="InterPro" id="IPR012334">
    <property type="entry name" value="Pectin_lyas_fold"/>
</dbReference>
<proteinExistence type="predicted"/>
<name>A0ABT8HT35_9BACL</name>
<keyword evidence="2" id="KW-1185">Reference proteome</keyword>
<organism evidence="1 2">
    <name type="scientific">Fictibacillus fluitans</name>
    <dbReference type="NCBI Taxonomy" id="3058422"/>
    <lineage>
        <taxon>Bacteria</taxon>
        <taxon>Bacillati</taxon>
        <taxon>Bacillota</taxon>
        <taxon>Bacilli</taxon>
        <taxon>Bacillales</taxon>
        <taxon>Fictibacillaceae</taxon>
        <taxon>Fictibacillus</taxon>
    </lineage>
</organism>
<dbReference type="RefSeq" id="WP_301164962.1">
    <property type="nucleotide sequence ID" value="NZ_JAUHTR010000002.1"/>
</dbReference>
<dbReference type="EMBL" id="JAUHTR010000002">
    <property type="protein sequence ID" value="MDN4523906.1"/>
    <property type="molecule type" value="Genomic_DNA"/>
</dbReference>
<gene>
    <name evidence="1" type="ORF">QYB97_05435</name>
</gene>
<dbReference type="InterPro" id="IPR008983">
    <property type="entry name" value="Tumour_necrosis_fac-like_dom"/>
</dbReference>
<dbReference type="Gene3D" id="2.60.120.40">
    <property type="match status" value="1"/>
</dbReference>
<evidence type="ECO:0000313" key="1">
    <source>
        <dbReference type="EMBL" id="MDN4523906.1"/>
    </source>
</evidence>
<dbReference type="Proteomes" id="UP001172721">
    <property type="component" value="Unassembled WGS sequence"/>
</dbReference>
<evidence type="ECO:0000313" key="2">
    <source>
        <dbReference type="Proteomes" id="UP001172721"/>
    </source>
</evidence>
<dbReference type="InterPro" id="IPR011050">
    <property type="entry name" value="Pectin_lyase_fold/virulence"/>
</dbReference>
<dbReference type="Gene3D" id="2.160.20.10">
    <property type="entry name" value="Single-stranded right-handed beta-helix, Pectin lyase-like"/>
    <property type="match status" value="1"/>
</dbReference>